<dbReference type="Proteomes" id="UP000467841">
    <property type="component" value="Unassembled WGS sequence"/>
</dbReference>
<dbReference type="PANTHER" id="PTHR48449:SF1">
    <property type="entry name" value="DUF1985 DOMAIN-CONTAINING PROTEIN"/>
    <property type="match status" value="1"/>
</dbReference>
<evidence type="ECO:0000259" key="2">
    <source>
        <dbReference type="Pfam" id="PF09331"/>
    </source>
</evidence>
<feature type="region of interest" description="Disordered" evidence="1">
    <location>
        <begin position="375"/>
        <end position="395"/>
    </location>
</feature>
<accession>A0A6D2LCR7</accession>
<keyword evidence="4" id="KW-1185">Reference proteome</keyword>
<feature type="compositionally biased region" description="Polar residues" evidence="1">
    <location>
        <begin position="590"/>
        <end position="609"/>
    </location>
</feature>
<name>A0A6D2LCR7_9BRAS</name>
<evidence type="ECO:0000256" key="1">
    <source>
        <dbReference type="SAM" id="MobiDB-lite"/>
    </source>
</evidence>
<dbReference type="Pfam" id="PF09331">
    <property type="entry name" value="DUF1985"/>
    <property type="match status" value="1"/>
</dbReference>
<feature type="region of interest" description="Disordered" evidence="1">
    <location>
        <begin position="578"/>
        <end position="661"/>
    </location>
</feature>
<feature type="compositionally biased region" description="Basic residues" evidence="1">
    <location>
        <begin position="385"/>
        <end position="395"/>
    </location>
</feature>
<evidence type="ECO:0000313" key="3">
    <source>
        <dbReference type="EMBL" id="CAA7057505.1"/>
    </source>
</evidence>
<dbReference type="InterPro" id="IPR015410">
    <property type="entry name" value="DUF1985"/>
</dbReference>
<evidence type="ECO:0000313" key="4">
    <source>
        <dbReference type="Proteomes" id="UP000467841"/>
    </source>
</evidence>
<gene>
    <name evidence="3" type="ORF">MERR_LOCUS44741</name>
</gene>
<sequence length="776" mass="88418">MAKAVCFVLPTGSDSLNRNWDKQLPRRLFATYRFPTGWLNMYGEASTLTFLHHTLKGTTVFQRIRDSVFGRLFDIPKGRCPYSGKLIHSLLSRQLLTKRKYELWTVFGGQPFRFSLPEFASITGLPAGPWPEGYHPQKVPEHSAELADQAWKAIVGDNPNTTCEEISTSLTNDKGKNLIDPERKFKLALLLIVEGVLIADSLPLRPTPYYVTMLHDVNAFLEFPWARESFFWTLQTMKPGVRIFGESEDPVESYRDKLKGGTYRLTGFPLALQLLAFRLVPNLLRKLREPQEQPTMLAIVGPAIPIKGYISQNSVLLAESDPNLVVTPLLPIEDFDIAAVAQWRDEQVDSRVEYLKNLIGGGHQFQKQEWPGGEEKLPILTPKQPKSRRMPNKSIVRRKQPRRAVAGVNLSQSSIKKPVQHRPKKATMALDASAVQEAIQDNRLLREEVGHLSHKLELLSKKHTKLLQLLRETRRSINICNIRRRSYKRKQGQHKEESLDKGDECCPDNWFASPPRGTAAVEGDDHLVSTNGIEYTLQDVEVNDYSPPLSQYVASKVRDEEQRLSKFTENNREGLFDKTPINMIEPPSLELTNPQFDLTNPRASTPTSVDSEEVQRSPAGVTNVKPVWDNSNIRQEDREVPDEPLVLSDSSPPPPPRKYNPTPAELRLVSHLNLKEPRPYGDLLPPLCEREYELLHEVLLSSPKVEHFTHLRLDFDNQFLLELAKPQHWVSTQTSDNTAVRGWSFLLTTLDQPHSRKRSLILRCEKQNASRMGRKD</sequence>
<organism evidence="3 4">
    <name type="scientific">Microthlaspi erraticum</name>
    <dbReference type="NCBI Taxonomy" id="1685480"/>
    <lineage>
        <taxon>Eukaryota</taxon>
        <taxon>Viridiplantae</taxon>
        <taxon>Streptophyta</taxon>
        <taxon>Embryophyta</taxon>
        <taxon>Tracheophyta</taxon>
        <taxon>Spermatophyta</taxon>
        <taxon>Magnoliopsida</taxon>
        <taxon>eudicotyledons</taxon>
        <taxon>Gunneridae</taxon>
        <taxon>Pentapetalae</taxon>
        <taxon>rosids</taxon>
        <taxon>malvids</taxon>
        <taxon>Brassicales</taxon>
        <taxon>Brassicaceae</taxon>
        <taxon>Coluteocarpeae</taxon>
        <taxon>Microthlaspi</taxon>
    </lineage>
</organism>
<comment type="caution">
    <text evidence="3">The sequence shown here is derived from an EMBL/GenBank/DDBJ whole genome shotgun (WGS) entry which is preliminary data.</text>
</comment>
<proteinExistence type="predicted"/>
<dbReference type="PANTHER" id="PTHR48449">
    <property type="entry name" value="DUF1985 DOMAIN-CONTAINING PROTEIN"/>
    <property type="match status" value="1"/>
</dbReference>
<feature type="domain" description="DUF1985" evidence="2">
    <location>
        <begin position="91"/>
        <end position="235"/>
    </location>
</feature>
<dbReference type="EMBL" id="CACVBM020001695">
    <property type="protein sequence ID" value="CAA7057505.1"/>
    <property type="molecule type" value="Genomic_DNA"/>
</dbReference>
<dbReference type="OrthoDB" id="1100108at2759"/>
<dbReference type="AlphaFoldDB" id="A0A6D2LCR7"/>
<reference evidence="3" key="1">
    <citation type="submission" date="2020-01" db="EMBL/GenBank/DDBJ databases">
        <authorList>
            <person name="Mishra B."/>
        </authorList>
    </citation>
    <scope>NUCLEOTIDE SEQUENCE [LARGE SCALE GENOMIC DNA]</scope>
</reference>
<protein>
    <recommendedName>
        <fullName evidence="2">DUF1985 domain-containing protein</fullName>
    </recommendedName>
</protein>